<reference evidence="5 6" key="1">
    <citation type="submission" date="2017-06" db="EMBL/GenBank/DDBJ databases">
        <title>Ant-infecting Ophiocordyceps genomes reveal a high diversity of potential behavioral manipulation genes and a possible major role for enterotoxins.</title>
        <authorList>
            <person name="De Bekker C."/>
            <person name="Evans H.C."/>
            <person name="Brachmann A."/>
            <person name="Hughes D.P."/>
        </authorList>
    </citation>
    <scope>NUCLEOTIDE SEQUENCE [LARGE SCALE GENOMIC DNA]</scope>
    <source>
        <strain evidence="5 6">Map64</strain>
    </source>
</reference>
<dbReference type="InterPro" id="IPR049629">
    <property type="entry name" value="DPY30_SDC1_DD"/>
</dbReference>
<dbReference type="GO" id="GO:0005634">
    <property type="term" value="C:nucleus"/>
    <property type="evidence" value="ECO:0007669"/>
    <property type="project" value="UniProtKB-SubCell"/>
</dbReference>
<evidence type="ECO:0000313" key="6">
    <source>
        <dbReference type="Proteomes" id="UP000226192"/>
    </source>
</evidence>
<organism evidence="5 6">
    <name type="scientific">Ophiocordyceps australis</name>
    <dbReference type="NCBI Taxonomy" id="1399860"/>
    <lineage>
        <taxon>Eukaryota</taxon>
        <taxon>Fungi</taxon>
        <taxon>Dikarya</taxon>
        <taxon>Ascomycota</taxon>
        <taxon>Pezizomycotina</taxon>
        <taxon>Sordariomycetes</taxon>
        <taxon>Hypocreomycetidae</taxon>
        <taxon>Hypocreales</taxon>
        <taxon>Ophiocordycipitaceae</taxon>
        <taxon>Ophiocordyceps</taxon>
    </lineage>
</organism>
<evidence type="ECO:0000256" key="1">
    <source>
        <dbReference type="ARBA" id="ARBA00004123"/>
    </source>
</evidence>
<dbReference type="Gene3D" id="1.20.890.10">
    <property type="entry name" value="cAMP-dependent protein kinase regulatory subunit, dimerization-anchoring domain"/>
    <property type="match status" value="1"/>
</dbReference>
<dbReference type="AlphaFoldDB" id="A0A2C5XRF6"/>
<evidence type="ECO:0000313" key="5">
    <source>
        <dbReference type="EMBL" id="PHH59027.1"/>
    </source>
</evidence>
<name>A0A2C5XRF6_9HYPO</name>
<dbReference type="CDD" id="cd22965">
    <property type="entry name" value="DD_DPY30_SDC1"/>
    <property type="match status" value="1"/>
</dbReference>
<dbReference type="EMBL" id="NJET01000250">
    <property type="protein sequence ID" value="PHH59027.1"/>
    <property type="molecule type" value="Genomic_DNA"/>
</dbReference>
<dbReference type="OrthoDB" id="417678at2759"/>
<accession>A0A2C5XRF6</accession>
<evidence type="ECO:0000256" key="4">
    <source>
        <dbReference type="SAM" id="MobiDB-lite"/>
    </source>
</evidence>
<dbReference type="Proteomes" id="UP000226192">
    <property type="component" value="Unassembled WGS sequence"/>
</dbReference>
<evidence type="ECO:0000256" key="2">
    <source>
        <dbReference type="ARBA" id="ARBA00010849"/>
    </source>
</evidence>
<feature type="region of interest" description="Disordered" evidence="4">
    <location>
        <begin position="1"/>
        <end position="95"/>
    </location>
</feature>
<dbReference type="STRING" id="1399860.A0A2C5XRF6"/>
<sequence>MAAVAPKLEPMLDDSRDPVANDAPSNSTPANPQPPPSVDTPQKDVSMMDAPNDQAQSPAPARTATPAHGSRAASAYPDSGLAMPSEAIPHGDATRRYLNSKVTAVLLEGMKMLAKEQPPDPLRVLGEYLLQKSKDLESAS</sequence>
<comment type="similarity">
    <text evidence="2">Belongs to the dpy-30 family.</text>
</comment>
<keyword evidence="3" id="KW-0539">Nucleus</keyword>
<dbReference type="InterPro" id="IPR007858">
    <property type="entry name" value="Dpy-30_motif"/>
</dbReference>
<comment type="caution">
    <text evidence="5">The sequence shown here is derived from an EMBL/GenBank/DDBJ whole genome shotgun (WGS) entry which is preliminary data.</text>
</comment>
<evidence type="ECO:0000256" key="3">
    <source>
        <dbReference type="ARBA" id="ARBA00023242"/>
    </source>
</evidence>
<dbReference type="Pfam" id="PF05186">
    <property type="entry name" value="Dpy-30"/>
    <property type="match status" value="1"/>
</dbReference>
<protein>
    <submittedName>
        <fullName evidence="5">Uncharacterized protein</fullName>
    </submittedName>
</protein>
<keyword evidence="6" id="KW-1185">Reference proteome</keyword>
<comment type="subcellular location">
    <subcellularLocation>
        <location evidence="1">Nucleus</location>
    </subcellularLocation>
</comment>
<proteinExistence type="inferred from homology"/>
<gene>
    <name evidence="5" type="ORF">CDD81_3929</name>
</gene>